<dbReference type="EMBL" id="MU842867">
    <property type="protein sequence ID" value="KAK2029191.1"/>
    <property type="molecule type" value="Genomic_DNA"/>
</dbReference>
<protein>
    <submittedName>
        <fullName evidence="2">Uncharacterized protein</fullName>
    </submittedName>
</protein>
<sequence>MSFDLARFSSSTHLPSKERRWVSLEYIGHASTATISPMRYASVHFQSLNRRRSHALCWLARRFLHRPIKERSRLAWRETDARQTTRPLGRQPAMTAARPTDRPTSRVSQRAKAKGHDTTWPSPPLSSNRPSH</sequence>
<gene>
    <name evidence="2" type="ORF">LX32DRAFT_375745</name>
</gene>
<comment type="caution">
    <text evidence="2">The sequence shown here is derived from an EMBL/GenBank/DDBJ whole genome shotgun (WGS) entry which is preliminary data.</text>
</comment>
<dbReference type="Proteomes" id="UP001232148">
    <property type="component" value="Unassembled WGS sequence"/>
</dbReference>
<feature type="region of interest" description="Disordered" evidence="1">
    <location>
        <begin position="74"/>
        <end position="132"/>
    </location>
</feature>
<keyword evidence="3" id="KW-1185">Reference proteome</keyword>
<organism evidence="2 3">
    <name type="scientific">Colletotrichum zoysiae</name>
    <dbReference type="NCBI Taxonomy" id="1216348"/>
    <lineage>
        <taxon>Eukaryota</taxon>
        <taxon>Fungi</taxon>
        <taxon>Dikarya</taxon>
        <taxon>Ascomycota</taxon>
        <taxon>Pezizomycotina</taxon>
        <taxon>Sordariomycetes</taxon>
        <taxon>Hypocreomycetidae</taxon>
        <taxon>Glomerellales</taxon>
        <taxon>Glomerellaceae</taxon>
        <taxon>Colletotrichum</taxon>
        <taxon>Colletotrichum graminicola species complex</taxon>
    </lineage>
</organism>
<evidence type="ECO:0000256" key="1">
    <source>
        <dbReference type="SAM" id="MobiDB-lite"/>
    </source>
</evidence>
<accession>A0AAD9HHF0</accession>
<dbReference type="AlphaFoldDB" id="A0AAD9HHF0"/>
<reference evidence="2" key="1">
    <citation type="submission" date="2021-06" db="EMBL/GenBank/DDBJ databases">
        <title>Comparative genomics, transcriptomics and evolutionary studies reveal genomic signatures of adaptation to plant cell wall in hemibiotrophic fungi.</title>
        <authorList>
            <consortium name="DOE Joint Genome Institute"/>
            <person name="Baroncelli R."/>
            <person name="Diaz J.F."/>
            <person name="Benocci T."/>
            <person name="Peng M."/>
            <person name="Battaglia E."/>
            <person name="Haridas S."/>
            <person name="Andreopoulos W."/>
            <person name="Labutti K."/>
            <person name="Pangilinan J."/>
            <person name="Floch G.L."/>
            <person name="Makela M.R."/>
            <person name="Henrissat B."/>
            <person name="Grigoriev I.V."/>
            <person name="Crouch J.A."/>
            <person name="De Vries R.P."/>
            <person name="Sukno S.A."/>
            <person name="Thon M.R."/>
        </authorList>
    </citation>
    <scope>NUCLEOTIDE SEQUENCE</scope>
    <source>
        <strain evidence="2">MAFF235873</strain>
    </source>
</reference>
<evidence type="ECO:0000313" key="3">
    <source>
        <dbReference type="Proteomes" id="UP001232148"/>
    </source>
</evidence>
<name>A0AAD9HHF0_9PEZI</name>
<proteinExistence type="predicted"/>
<evidence type="ECO:0000313" key="2">
    <source>
        <dbReference type="EMBL" id="KAK2029191.1"/>
    </source>
</evidence>
<feature type="compositionally biased region" description="Basic and acidic residues" evidence="1">
    <location>
        <begin position="74"/>
        <end position="83"/>
    </location>
</feature>